<evidence type="ECO:0000259" key="1">
    <source>
        <dbReference type="Pfam" id="PF00535"/>
    </source>
</evidence>
<dbReference type="EMBL" id="SBKN01000006">
    <property type="protein sequence ID" value="RXR21873.1"/>
    <property type="molecule type" value="Genomic_DNA"/>
</dbReference>
<dbReference type="Gene3D" id="3.90.550.10">
    <property type="entry name" value="Spore Coat Polysaccharide Biosynthesis Protein SpsA, Chain A"/>
    <property type="match status" value="1"/>
</dbReference>
<evidence type="ECO:0000313" key="3">
    <source>
        <dbReference type="Proteomes" id="UP000289857"/>
    </source>
</evidence>
<sequence length="327" mass="36768">MPFFSIIIPVYNVEDYLPKCVESIQKQSFTNFEIILVDDGSPDASPQLCDTLAQNDVRIVAIHKTNGGASDARNVGVQQAKGDYILFVDSDDYWEGTTGLAAVHDKILQTQADVVVYGTHDFYESTQTKVMTRGNYPQWSATQTKAERLDSLVATHNFPGAAWIMATRRSLLVDNAINFKIGIKAEDIDWIIHVLVHAKSVETVNEAFYIYRKNRPGSVTTTADYKNVEGILYAIETWQANLESSKHPEKQALLQYLATQYFTAFVSFAPLEASKKALLLPRIQNARSILNYDPTVRAKVAKVLLSIVGVRGFAFIVYQMYHWKKSK</sequence>
<dbReference type="CDD" id="cd00761">
    <property type="entry name" value="Glyco_tranf_GTA_type"/>
    <property type="match status" value="1"/>
</dbReference>
<dbReference type="RefSeq" id="WP_129461847.1">
    <property type="nucleotide sequence ID" value="NZ_SBKN01000006.1"/>
</dbReference>
<dbReference type="GO" id="GO:0016758">
    <property type="term" value="F:hexosyltransferase activity"/>
    <property type="evidence" value="ECO:0007669"/>
    <property type="project" value="UniProtKB-ARBA"/>
</dbReference>
<dbReference type="SUPFAM" id="SSF53448">
    <property type="entry name" value="Nucleotide-diphospho-sugar transferases"/>
    <property type="match status" value="1"/>
</dbReference>
<dbReference type="AlphaFoldDB" id="A0A4Q1K805"/>
<dbReference type="OrthoDB" id="396512at2"/>
<dbReference type="Proteomes" id="UP000289857">
    <property type="component" value="Unassembled WGS sequence"/>
</dbReference>
<comment type="caution">
    <text evidence="2">The sequence shown here is derived from an EMBL/GenBank/DDBJ whole genome shotgun (WGS) entry which is preliminary data.</text>
</comment>
<keyword evidence="3" id="KW-1185">Reference proteome</keyword>
<accession>A0A4Q1K805</accession>
<gene>
    <name evidence="2" type="ORF">EQG61_10345</name>
</gene>
<dbReference type="InterPro" id="IPR029044">
    <property type="entry name" value="Nucleotide-diphossugar_trans"/>
</dbReference>
<evidence type="ECO:0000313" key="2">
    <source>
        <dbReference type="EMBL" id="RXR21873.1"/>
    </source>
</evidence>
<proteinExistence type="predicted"/>
<feature type="domain" description="Glycosyltransferase 2-like" evidence="1">
    <location>
        <begin position="5"/>
        <end position="160"/>
    </location>
</feature>
<dbReference type="PANTHER" id="PTHR22916:SF3">
    <property type="entry name" value="UDP-GLCNAC:BETAGAL BETA-1,3-N-ACETYLGLUCOSAMINYLTRANSFERASE-LIKE PROTEIN 1"/>
    <property type="match status" value="1"/>
</dbReference>
<dbReference type="InterPro" id="IPR001173">
    <property type="entry name" value="Glyco_trans_2-like"/>
</dbReference>
<dbReference type="Pfam" id="PF00535">
    <property type="entry name" value="Glycos_transf_2"/>
    <property type="match status" value="1"/>
</dbReference>
<organism evidence="2 3">
    <name type="scientific">Flavobacterium stagni</name>
    <dbReference type="NCBI Taxonomy" id="2506421"/>
    <lineage>
        <taxon>Bacteria</taxon>
        <taxon>Pseudomonadati</taxon>
        <taxon>Bacteroidota</taxon>
        <taxon>Flavobacteriia</taxon>
        <taxon>Flavobacteriales</taxon>
        <taxon>Flavobacteriaceae</taxon>
        <taxon>Flavobacterium</taxon>
    </lineage>
</organism>
<name>A0A4Q1K805_9FLAO</name>
<dbReference type="PANTHER" id="PTHR22916">
    <property type="entry name" value="GLYCOSYLTRANSFERASE"/>
    <property type="match status" value="1"/>
</dbReference>
<protein>
    <submittedName>
        <fullName evidence="2">Glycosyltransferase</fullName>
    </submittedName>
</protein>
<reference evidence="3" key="1">
    <citation type="submission" date="2019-01" db="EMBL/GenBank/DDBJ databases">
        <title>Cytophagaceae bacterium strain CAR-16.</title>
        <authorList>
            <person name="Chen W.-M."/>
        </authorList>
    </citation>
    <scope>NUCLEOTIDE SEQUENCE [LARGE SCALE GENOMIC DNA]</scope>
    <source>
        <strain evidence="3">WWJ-16</strain>
    </source>
</reference>
<keyword evidence="2" id="KW-0808">Transferase</keyword>